<feature type="chain" id="PRO_5016819117" description="Lipoprotein" evidence="1">
    <location>
        <begin position="19"/>
        <end position="113"/>
    </location>
</feature>
<sequence>MFKPMTLSGMMLAPVLLAGCVTSTGNGATSSGQIDPDTGISRDALVRVGAMADGDTTLYGIFYQQDRIDRAQLKAAPARLCAAKKQTLVSGEDKALEHPDQLPGLRKLLVRCK</sequence>
<evidence type="ECO:0000313" key="3">
    <source>
        <dbReference type="Proteomes" id="UP000253345"/>
    </source>
</evidence>
<evidence type="ECO:0000256" key="1">
    <source>
        <dbReference type="SAM" id="SignalP"/>
    </source>
</evidence>
<comment type="caution">
    <text evidence="2">The sequence shown here is derived from an EMBL/GenBank/DDBJ whole genome shotgun (WGS) entry which is preliminary data.</text>
</comment>
<reference evidence="2 3" key="1">
    <citation type="submission" date="2018-07" db="EMBL/GenBank/DDBJ databases">
        <title>Genomic Encyclopedia of Type Strains, Phase III (KMG-III): the genomes of soil and plant-associated and newly described type strains.</title>
        <authorList>
            <person name="Whitman W."/>
        </authorList>
    </citation>
    <scope>NUCLEOTIDE SEQUENCE [LARGE SCALE GENOMIC DNA]</scope>
    <source>
        <strain evidence="2 3">CECT 8525</strain>
    </source>
</reference>
<keyword evidence="1" id="KW-0732">Signal</keyword>
<dbReference type="AlphaFoldDB" id="A0A368YKP7"/>
<accession>A0A368YKP7</accession>
<dbReference type="RefSeq" id="WP_114350116.1">
    <property type="nucleotide sequence ID" value="NZ_QPJL01000017.1"/>
</dbReference>
<gene>
    <name evidence="2" type="ORF">DFP89_11757</name>
</gene>
<dbReference type="OrthoDB" id="7873031at2"/>
<protein>
    <recommendedName>
        <fullName evidence="4">Lipoprotein</fullName>
    </recommendedName>
</protein>
<dbReference type="Proteomes" id="UP000253345">
    <property type="component" value="Unassembled WGS sequence"/>
</dbReference>
<dbReference type="EMBL" id="QPJL01000017">
    <property type="protein sequence ID" value="RCW80811.1"/>
    <property type="molecule type" value="Genomic_DNA"/>
</dbReference>
<organism evidence="2 3">
    <name type="scientific">Paracoccus lutimaris</name>
    <dbReference type="NCBI Taxonomy" id="1490030"/>
    <lineage>
        <taxon>Bacteria</taxon>
        <taxon>Pseudomonadati</taxon>
        <taxon>Pseudomonadota</taxon>
        <taxon>Alphaproteobacteria</taxon>
        <taxon>Rhodobacterales</taxon>
        <taxon>Paracoccaceae</taxon>
        <taxon>Paracoccus</taxon>
    </lineage>
</organism>
<evidence type="ECO:0008006" key="4">
    <source>
        <dbReference type="Google" id="ProtNLM"/>
    </source>
</evidence>
<keyword evidence="3" id="KW-1185">Reference proteome</keyword>
<feature type="signal peptide" evidence="1">
    <location>
        <begin position="1"/>
        <end position="18"/>
    </location>
</feature>
<proteinExistence type="predicted"/>
<evidence type="ECO:0000313" key="2">
    <source>
        <dbReference type="EMBL" id="RCW80811.1"/>
    </source>
</evidence>
<name>A0A368YKP7_9RHOB</name>
<dbReference type="PROSITE" id="PS51257">
    <property type="entry name" value="PROKAR_LIPOPROTEIN"/>
    <property type="match status" value="1"/>
</dbReference>